<keyword evidence="2" id="KW-1185">Reference proteome</keyword>
<evidence type="ECO:0000313" key="2">
    <source>
        <dbReference type="Proteomes" id="UP001375228"/>
    </source>
</evidence>
<accession>A0ABZ2JKH8</accession>
<dbReference type="EMBL" id="CP146691">
    <property type="protein sequence ID" value="WWY21841.1"/>
    <property type="molecule type" value="Genomic_DNA"/>
</dbReference>
<evidence type="ECO:0000313" key="1">
    <source>
        <dbReference type="EMBL" id="WWY21841.1"/>
    </source>
</evidence>
<organism evidence="1 2">
    <name type="scientific">Pseudomonas juntendi</name>
    <dbReference type="NCBI Taxonomy" id="2666183"/>
    <lineage>
        <taxon>Bacteria</taxon>
        <taxon>Pseudomonadati</taxon>
        <taxon>Pseudomonadota</taxon>
        <taxon>Gammaproteobacteria</taxon>
        <taxon>Pseudomonadales</taxon>
        <taxon>Pseudomonadaceae</taxon>
        <taxon>Pseudomonas</taxon>
    </lineage>
</organism>
<proteinExistence type="predicted"/>
<gene>
    <name evidence="1" type="ORF">V9385_04380</name>
</gene>
<sequence>MQYDIIAKERNIYSRSDFISVPKVFLALPFFNTKRAAGQFNDIRISKFQDLKNIKLKALNMSIFNDFEYFLFIYKKMIKGRSRIVEFENNDMLDELHVAKNHRTMYFNDYFDSIEKMSTMVFQYEQDKKRKGFSFFTSYTVDRKSSRFEFSEPFVEFFNDLRELYEIDFRVLAKLKNEYQRILYVLYVCNRMNKINVFSVESLKQRFLVGTTEDKKFVFKVRKANEELKKLNLISGFTEEKNGGRKTIAFKIDYSYSSLYMKKKDLSAFNDGKKFDVKPNFEEEPTQPKFVEDEYFDDSSI</sequence>
<reference evidence="1 2" key="1">
    <citation type="submission" date="2024-03" db="EMBL/GenBank/DDBJ databases">
        <title>Pseudomonas juntendi.</title>
        <authorList>
            <person name="Liu Y."/>
        </authorList>
    </citation>
    <scope>NUCLEOTIDE SEQUENCE [LARGE SCALE GENOMIC DNA]</scope>
    <source>
        <strain evidence="1 2">L4046hy</strain>
    </source>
</reference>
<dbReference type="RefSeq" id="WP_338724985.1">
    <property type="nucleotide sequence ID" value="NZ_CP146690.1"/>
</dbReference>
<evidence type="ECO:0008006" key="3">
    <source>
        <dbReference type="Google" id="ProtNLM"/>
    </source>
</evidence>
<protein>
    <recommendedName>
        <fullName evidence="3">Replication initiation protein</fullName>
    </recommendedName>
</protein>
<name>A0ABZ2JKH8_9PSED</name>
<dbReference type="Proteomes" id="UP001375228">
    <property type="component" value="Chromosome"/>
</dbReference>